<feature type="transmembrane region" description="Helical" evidence="7">
    <location>
        <begin position="1223"/>
        <end position="1245"/>
    </location>
</feature>
<evidence type="ECO:0000313" key="9">
    <source>
        <dbReference type="Proteomes" id="UP000054937"/>
    </source>
</evidence>
<feature type="transmembrane region" description="Helical" evidence="7">
    <location>
        <begin position="1001"/>
        <end position="1023"/>
    </location>
</feature>
<comment type="subcellular location">
    <subcellularLocation>
        <location evidence="1">Membrane</location>
        <topology evidence="1">Multi-pass membrane protein</topology>
    </subcellularLocation>
</comment>
<organism evidence="8 9">
    <name type="scientific">Pseudocohnilembus persalinus</name>
    <name type="common">Ciliate</name>
    <dbReference type="NCBI Taxonomy" id="266149"/>
    <lineage>
        <taxon>Eukaryota</taxon>
        <taxon>Sar</taxon>
        <taxon>Alveolata</taxon>
        <taxon>Ciliophora</taxon>
        <taxon>Intramacronucleata</taxon>
        <taxon>Oligohymenophorea</taxon>
        <taxon>Scuticociliatia</taxon>
        <taxon>Philasterida</taxon>
        <taxon>Pseudocohnilembidae</taxon>
        <taxon>Pseudocohnilembus</taxon>
    </lineage>
</organism>
<feature type="transmembrane region" description="Helical" evidence="7">
    <location>
        <begin position="1163"/>
        <end position="1186"/>
    </location>
</feature>
<keyword evidence="9" id="KW-1185">Reference proteome</keyword>
<accession>A0A0V0QZ14</accession>
<feature type="compositionally biased region" description="Polar residues" evidence="6">
    <location>
        <begin position="123"/>
        <end position="147"/>
    </location>
</feature>
<feature type="region of interest" description="Disordered" evidence="6">
    <location>
        <begin position="345"/>
        <end position="454"/>
    </location>
</feature>
<dbReference type="InterPro" id="IPR036259">
    <property type="entry name" value="MFS_trans_sf"/>
</dbReference>
<feature type="compositionally biased region" description="Low complexity" evidence="6">
    <location>
        <begin position="303"/>
        <end position="315"/>
    </location>
</feature>
<evidence type="ECO:0000313" key="8">
    <source>
        <dbReference type="EMBL" id="KRX07494.1"/>
    </source>
</evidence>
<evidence type="ECO:0000256" key="3">
    <source>
        <dbReference type="ARBA" id="ARBA00022692"/>
    </source>
</evidence>
<protein>
    <submittedName>
        <fullName evidence="8">Major facilitator superfamily domain, general substrate transporter</fullName>
    </submittedName>
</protein>
<evidence type="ECO:0000256" key="7">
    <source>
        <dbReference type="SAM" id="Phobius"/>
    </source>
</evidence>
<evidence type="ECO:0000256" key="2">
    <source>
        <dbReference type="ARBA" id="ARBA00022448"/>
    </source>
</evidence>
<evidence type="ECO:0000256" key="1">
    <source>
        <dbReference type="ARBA" id="ARBA00004141"/>
    </source>
</evidence>
<feature type="region of interest" description="Disordered" evidence="6">
    <location>
        <begin position="767"/>
        <end position="812"/>
    </location>
</feature>
<feature type="compositionally biased region" description="Low complexity" evidence="6">
    <location>
        <begin position="437"/>
        <end position="447"/>
    </location>
</feature>
<keyword evidence="2" id="KW-0813">Transport</keyword>
<dbReference type="PANTHER" id="PTHR23511">
    <property type="entry name" value="SYNAPTIC VESICLE GLYCOPROTEIN 2"/>
    <property type="match status" value="1"/>
</dbReference>
<feature type="compositionally biased region" description="Low complexity" evidence="6">
    <location>
        <begin position="108"/>
        <end position="122"/>
    </location>
</feature>
<dbReference type="SUPFAM" id="SSF103473">
    <property type="entry name" value="MFS general substrate transporter"/>
    <property type="match status" value="1"/>
</dbReference>
<feature type="compositionally biased region" description="Polar residues" evidence="6">
    <location>
        <begin position="421"/>
        <end position="436"/>
    </location>
</feature>
<dbReference type="InParanoid" id="A0A0V0QZ14"/>
<keyword evidence="5 7" id="KW-0472">Membrane</keyword>
<keyword evidence="3 7" id="KW-0812">Transmembrane</keyword>
<comment type="caution">
    <text evidence="8">The sequence shown here is derived from an EMBL/GenBank/DDBJ whole genome shotgun (WGS) entry which is preliminary data.</text>
</comment>
<dbReference type="PANTHER" id="PTHR23511:SF5">
    <property type="entry name" value="MAJOR FACILITATOR-TYPE TRANSPORTER HXNZ-RELATED"/>
    <property type="match status" value="1"/>
</dbReference>
<feature type="region of interest" description="Disordered" evidence="6">
    <location>
        <begin position="108"/>
        <end position="147"/>
    </location>
</feature>
<feature type="compositionally biased region" description="Low complexity" evidence="6">
    <location>
        <begin position="377"/>
        <end position="413"/>
    </location>
</feature>
<evidence type="ECO:0000256" key="5">
    <source>
        <dbReference type="ARBA" id="ARBA00023136"/>
    </source>
</evidence>
<reference evidence="8 9" key="1">
    <citation type="journal article" date="2015" name="Sci. Rep.">
        <title>Genome of the facultative scuticociliatosis pathogen Pseudocohnilembus persalinus provides insight into its virulence through horizontal gene transfer.</title>
        <authorList>
            <person name="Xiong J."/>
            <person name="Wang G."/>
            <person name="Cheng J."/>
            <person name="Tian M."/>
            <person name="Pan X."/>
            <person name="Warren A."/>
            <person name="Jiang C."/>
            <person name="Yuan D."/>
            <person name="Miao W."/>
        </authorList>
    </citation>
    <scope>NUCLEOTIDE SEQUENCE [LARGE SCALE GENOMIC DNA]</scope>
    <source>
        <strain evidence="8">36N120E</strain>
    </source>
</reference>
<feature type="compositionally biased region" description="Low complexity" evidence="6">
    <location>
        <begin position="795"/>
        <end position="810"/>
    </location>
</feature>
<keyword evidence="4 7" id="KW-1133">Transmembrane helix</keyword>
<feature type="transmembrane region" description="Helical" evidence="7">
    <location>
        <begin position="1198"/>
        <end position="1217"/>
    </location>
</feature>
<name>A0A0V0QZ14_PSEPJ</name>
<dbReference type="AlphaFoldDB" id="A0A0V0QZ14"/>
<proteinExistence type="predicted"/>
<dbReference type="EMBL" id="LDAU01000082">
    <property type="protein sequence ID" value="KRX07494.1"/>
    <property type="molecule type" value="Genomic_DNA"/>
</dbReference>
<feature type="region of interest" description="Disordered" evidence="6">
    <location>
        <begin position="293"/>
        <end position="315"/>
    </location>
</feature>
<feature type="compositionally biased region" description="Polar residues" evidence="6">
    <location>
        <begin position="293"/>
        <end position="302"/>
    </location>
</feature>
<evidence type="ECO:0000256" key="4">
    <source>
        <dbReference type="ARBA" id="ARBA00022989"/>
    </source>
</evidence>
<dbReference type="GO" id="GO:0016020">
    <property type="term" value="C:membrane"/>
    <property type="evidence" value="ECO:0007669"/>
    <property type="project" value="UniProtKB-SubCell"/>
</dbReference>
<dbReference type="Proteomes" id="UP000054937">
    <property type="component" value="Unassembled WGS sequence"/>
</dbReference>
<dbReference type="OrthoDB" id="2544694at2759"/>
<feature type="compositionally biased region" description="Low complexity" evidence="6">
    <location>
        <begin position="355"/>
        <end position="367"/>
    </location>
</feature>
<dbReference type="Gene3D" id="1.20.1250.20">
    <property type="entry name" value="MFS general substrate transporter like domains"/>
    <property type="match status" value="2"/>
</dbReference>
<sequence>MKLSKNTFLGMLIQFRCRPYQGQSTGSHQNSEVKRLKAWLVLRWGTAWEVHSKIVDAYFVKKYDIKLQEFINFSKFLYETSPQQTGKNIENKTNSKFNQNDQIQNQDQIKKLQNSQKLQQKQGETQISSKSQIQENEQQVKSTEDQNNLSENQYKEQQQILPNNSNEQKVLQQNINQENNQETKKISDSQISNQMINGSKNNEYIQQNELENKQIGLKSNQDQQNSSTEQQNINIEKIKSSIILKYSNQDKQQSSIIEQEQRSIIIEQQIENKNKKESLDQVKLESSLSLKNDLNINNNSQYQTTPQNENNPQTNPEKIQQLLENQISFQKQNTFLSESNEFLNSEQKLSEKNNQKQLSDQIQQKQQEQQKQKQEQQEQSIQEDQQQQQQLKKQTQLKNRMNNSNIIPKNNINIDKKQKRSISQNNKFQPRQTNHIQNLNQNQNQKKNQYKNKHRSTIQEKKEINQDNLFLLHQTYSKKISSRKYKGAIFDDVKQQGGLLNLEQFLLFCREYKINQNIKPFKLIKIFKNYAQNSLNQNLEQFLQALLEIQKIFFPIKDNLSQDQTQEKFYEFLKNEDHQNLIRPKINANKVRSITLPENTKKQSTVLKNFNKQIINDSNLQNHKKKNNTIQNKQIQIQDQKSLNQNQNNIYQNLKDDISSIYYLKNSKIMQQQNILNQQNPTSNIQTLQNSFNEQQPNITNKNKRNKTITYNQDQKENFNINYVQNQNENKKKNLNSYNINPNPTNNDDQQKRQILSDKQLFQKLQNSHPISRNDRSTTENLQSQQKIQKKTKNQKNNLNNPNNNDKNGNSFILKNAQTPKISVLKNLSKLQNFEKSPKSINKLSLKLNPTQSENGSYNQQINQQKNNIINKKNQAQSVSPFQKKYSKNFQFNNQNNFSSKLKNYEELQQQQQQQQQLNLQQKQNSVFSMNQILKTSPDNIVKEKEDIQLLKGIIDFDEEEEKLLKEKKQIEIQKSSFPIGEIYSCFLAFCFLDSLKSGNWRMLLLFSSFPSIISFTLSYLYLYESPRFLLLTAQTQEKKQEAINIMNEMAQINHQQSYFNQKINNNYQFEEINKQEQTQIINWSEQFQENVNADQKGQIKELFAQEYKKITYILMIFWFSLSFIYYGIMLQLPTILQKISDFNQNNESENQIPEKNDINSKIFGIFLSVIVEFFINMSFLVTTTFTSEIYPTSIRATGLGFHSFICRFGGILMPWISATFYLFGYSGPFLSCGIFAIFCFIASIQIKKDTQNIQLDTYTSKNIQNTTQNKCIDEL</sequence>
<feature type="transmembrane region" description="Helical" evidence="7">
    <location>
        <begin position="1111"/>
        <end position="1129"/>
    </location>
</feature>
<evidence type="ECO:0000256" key="6">
    <source>
        <dbReference type="SAM" id="MobiDB-lite"/>
    </source>
</evidence>
<gene>
    <name evidence="8" type="ORF">PPERSA_11043</name>
</gene>